<dbReference type="EMBL" id="CP158264">
    <property type="protein sequence ID" value="XDJ74614.1"/>
    <property type="molecule type" value="Genomic_DNA"/>
</dbReference>
<dbReference type="SUPFAM" id="SSF48179">
    <property type="entry name" value="6-phosphogluconate dehydrogenase C-terminal domain-like"/>
    <property type="match status" value="1"/>
</dbReference>
<gene>
    <name evidence="5" type="ORF">ABRY96_12320</name>
    <name evidence="4" type="ORF">ABRY97_00130</name>
</gene>
<reference evidence="4" key="1">
    <citation type="submission" date="2024-05" db="EMBL/GenBank/DDBJ databases">
        <authorList>
            <person name="Luo Y.-C."/>
            <person name="Nicholds J."/>
            <person name="Mortimer T."/>
            <person name="Maboni G."/>
        </authorList>
    </citation>
    <scope>NUCLEOTIDE SEQUENCE</scope>
    <source>
        <strain evidence="5">143751</strain>
        <strain evidence="4">143811</strain>
    </source>
</reference>
<dbReference type="Gene3D" id="1.10.1040.20">
    <property type="entry name" value="ProC-like, C-terminal domain"/>
    <property type="match status" value="1"/>
</dbReference>
<evidence type="ECO:0000259" key="3">
    <source>
        <dbReference type="Pfam" id="PF10728"/>
    </source>
</evidence>
<dbReference type="InterPro" id="IPR008927">
    <property type="entry name" value="6-PGluconate_DH-like_C_sf"/>
</dbReference>
<dbReference type="Gene3D" id="3.40.50.720">
    <property type="entry name" value="NAD(P)-binding Rossmann-like Domain"/>
    <property type="match status" value="1"/>
</dbReference>
<dbReference type="Pfam" id="PF10727">
    <property type="entry name" value="Rossmann-like"/>
    <property type="match status" value="1"/>
</dbReference>
<dbReference type="EMBL" id="CP158266">
    <property type="protein sequence ID" value="XDJ82440.1"/>
    <property type="molecule type" value="Genomic_DNA"/>
</dbReference>
<dbReference type="InterPro" id="IPR037108">
    <property type="entry name" value="TM1727-like_C_sf"/>
</dbReference>
<dbReference type="InterPro" id="IPR019665">
    <property type="entry name" value="OxRdtase/DH_put_Rossmann_dom"/>
</dbReference>
<evidence type="ECO:0000259" key="2">
    <source>
        <dbReference type="Pfam" id="PF10727"/>
    </source>
</evidence>
<protein>
    <submittedName>
        <fullName evidence="4">DUF2520 domain-containing protein</fullName>
    </submittedName>
</protein>
<dbReference type="InterPro" id="IPR018931">
    <property type="entry name" value="DUF2520"/>
</dbReference>
<evidence type="ECO:0000313" key="4">
    <source>
        <dbReference type="EMBL" id="XDJ74614.1"/>
    </source>
</evidence>
<feature type="domain" description="DUF2520" evidence="3">
    <location>
        <begin position="163"/>
        <end position="290"/>
    </location>
</feature>
<dbReference type="RefSeq" id="WP_368648781.1">
    <property type="nucleotide sequence ID" value="NZ_CP158264.1"/>
</dbReference>
<accession>A0AB39F5E5</accession>
<dbReference type="Pfam" id="PF10728">
    <property type="entry name" value="DUF2520"/>
    <property type="match status" value="1"/>
</dbReference>
<dbReference type="PANTHER" id="PTHR40459:SF1">
    <property type="entry name" value="CONSERVED HYPOTHETICAL ALANINE AND LEUCINE RICH PROTEIN"/>
    <property type="match status" value="1"/>
</dbReference>
<evidence type="ECO:0000313" key="5">
    <source>
        <dbReference type="EMBL" id="XDJ82440.1"/>
    </source>
</evidence>
<dbReference type="SUPFAM" id="SSF51735">
    <property type="entry name" value="NAD(P)-binding Rossmann-fold domains"/>
    <property type="match status" value="1"/>
</dbReference>
<dbReference type="AlphaFoldDB" id="A0AB39F5E5"/>
<feature type="domain" description="Putative oxidoreductase/dehydrogenase Rossmann-like" evidence="2">
    <location>
        <begin position="30"/>
        <end position="145"/>
    </location>
</feature>
<evidence type="ECO:0000256" key="1">
    <source>
        <dbReference type="SAM" id="MobiDB-lite"/>
    </source>
</evidence>
<organism evidence="4">
    <name type="scientific">Castellaniella ginsengisoli</name>
    <dbReference type="NCBI Taxonomy" id="546114"/>
    <lineage>
        <taxon>Bacteria</taxon>
        <taxon>Pseudomonadati</taxon>
        <taxon>Pseudomonadota</taxon>
        <taxon>Betaproteobacteria</taxon>
        <taxon>Burkholderiales</taxon>
        <taxon>Alcaligenaceae</taxon>
        <taxon>Castellaniella</taxon>
    </lineage>
</organism>
<dbReference type="PANTHER" id="PTHR40459">
    <property type="entry name" value="CONSERVED HYPOTHETICAL ALANINE AND LEUCINE RICH PROTEIN"/>
    <property type="match status" value="1"/>
</dbReference>
<feature type="region of interest" description="Disordered" evidence="1">
    <location>
        <begin position="1"/>
        <end position="28"/>
    </location>
</feature>
<name>A0AB39F5E5_9BURK</name>
<proteinExistence type="predicted"/>
<sequence length="321" mass="32825">MQRKRGAGMGASHTSDRSKTSAQAGEPPAPEALRVGFIGAGRLARALSLALQAAGVPVVGVASRSEASARALADALPACRVSDSAAVSQGCDLVFLTSPDARIADIARAVPWRAGQAVVHCSGATPVAVLRPAAEAGALIGGFHPMQAFGADAGAALASLPGCTVAIEAQPALETLLHGLARRLGCVGLSLPPGARVRYHASGGYASQHVHALVGEAVRLWQSWGATERQALDALLPLLRGTLESLARSGVAAGMPGPVSRGDAGTVRLHRQALEAVDPEMRDLYDRLCRRGVALARQAGRLDADGAAGVERELEAPPDAR</sequence>
<dbReference type="InterPro" id="IPR036291">
    <property type="entry name" value="NAD(P)-bd_dom_sf"/>
</dbReference>